<dbReference type="EMBL" id="RBNJ01002585">
    <property type="protein sequence ID" value="RUS31799.1"/>
    <property type="molecule type" value="Genomic_DNA"/>
</dbReference>
<dbReference type="Proteomes" id="UP000274822">
    <property type="component" value="Unassembled WGS sequence"/>
</dbReference>
<gene>
    <name evidence="2" type="ORF">BC938DRAFT_477032</name>
</gene>
<comment type="caution">
    <text evidence="2">The sequence shown here is derived from an EMBL/GenBank/DDBJ whole genome shotgun (WGS) entry which is preliminary data.</text>
</comment>
<organism evidence="2 3">
    <name type="scientific">Jimgerdemannia flammicorona</name>
    <dbReference type="NCBI Taxonomy" id="994334"/>
    <lineage>
        <taxon>Eukaryota</taxon>
        <taxon>Fungi</taxon>
        <taxon>Fungi incertae sedis</taxon>
        <taxon>Mucoromycota</taxon>
        <taxon>Mucoromycotina</taxon>
        <taxon>Endogonomycetes</taxon>
        <taxon>Endogonales</taxon>
        <taxon>Endogonaceae</taxon>
        <taxon>Jimgerdemannia</taxon>
    </lineage>
</organism>
<name>A0A433QPV7_9FUNG</name>
<accession>A0A433QPV7</accession>
<evidence type="ECO:0000256" key="1">
    <source>
        <dbReference type="SAM" id="SignalP"/>
    </source>
</evidence>
<evidence type="ECO:0000313" key="2">
    <source>
        <dbReference type="EMBL" id="RUS31799.1"/>
    </source>
</evidence>
<evidence type="ECO:0000313" key="3">
    <source>
        <dbReference type="Proteomes" id="UP000274822"/>
    </source>
</evidence>
<keyword evidence="3" id="KW-1185">Reference proteome</keyword>
<sequence length="60" mass="6797">MNCWLVWVGLAPWTGCHVTSTSQKKSRKLPFVVLRPMIRFQAGSPLMKSNQPFGFSPLSF</sequence>
<proteinExistence type="predicted"/>
<feature type="chain" id="PRO_5019219519" evidence="1">
    <location>
        <begin position="19"/>
        <end position="60"/>
    </location>
</feature>
<feature type="signal peptide" evidence="1">
    <location>
        <begin position="1"/>
        <end position="18"/>
    </location>
</feature>
<keyword evidence="1" id="KW-0732">Signal</keyword>
<dbReference type="AlphaFoldDB" id="A0A433QPV7"/>
<protein>
    <submittedName>
        <fullName evidence="2">Uncharacterized protein</fullName>
    </submittedName>
</protein>
<reference evidence="2 3" key="1">
    <citation type="journal article" date="2018" name="New Phytol.">
        <title>Phylogenomics of Endogonaceae and evolution of mycorrhizas within Mucoromycota.</title>
        <authorList>
            <person name="Chang Y."/>
            <person name="Desiro A."/>
            <person name="Na H."/>
            <person name="Sandor L."/>
            <person name="Lipzen A."/>
            <person name="Clum A."/>
            <person name="Barry K."/>
            <person name="Grigoriev I.V."/>
            <person name="Martin F.M."/>
            <person name="Stajich J.E."/>
            <person name="Smith M.E."/>
            <person name="Bonito G."/>
            <person name="Spatafora J.W."/>
        </authorList>
    </citation>
    <scope>NUCLEOTIDE SEQUENCE [LARGE SCALE GENOMIC DNA]</scope>
    <source>
        <strain evidence="2 3">AD002</strain>
    </source>
</reference>